<organism evidence="15 16">
    <name type="scientific">Ziziphus jujuba</name>
    <name type="common">Chinese jujube</name>
    <name type="synonym">Ziziphus sativa</name>
    <dbReference type="NCBI Taxonomy" id="326968"/>
    <lineage>
        <taxon>Eukaryota</taxon>
        <taxon>Viridiplantae</taxon>
        <taxon>Streptophyta</taxon>
        <taxon>Embryophyta</taxon>
        <taxon>Tracheophyta</taxon>
        <taxon>Spermatophyta</taxon>
        <taxon>Magnoliopsida</taxon>
        <taxon>eudicotyledons</taxon>
        <taxon>Gunneridae</taxon>
        <taxon>Pentapetalae</taxon>
        <taxon>rosids</taxon>
        <taxon>fabids</taxon>
        <taxon>Rosales</taxon>
        <taxon>Rhamnaceae</taxon>
        <taxon>Paliureae</taxon>
        <taxon>Ziziphus</taxon>
    </lineage>
</organism>
<dbReference type="Pfam" id="PF07727">
    <property type="entry name" value="RVT_2"/>
    <property type="match status" value="1"/>
</dbReference>
<proteinExistence type="predicted"/>
<evidence type="ECO:0000256" key="13">
    <source>
        <dbReference type="ARBA" id="ARBA00047951"/>
    </source>
</evidence>
<comment type="catalytic activity">
    <reaction evidence="12">
        <text>L-seryl-[protein] + ATP = O-phospho-L-seryl-[protein] + ADP + H(+)</text>
        <dbReference type="Rhea" id="RHEA:17989"/>
        <dbReference type="Rhea" id="RHEA-COMP:9863"/>
        <dbReference type="Rhea" id="RHEA-COMP:11604"/>
        <dbReference type="ChEBI" id="CHEBI:15378"/>
        <dbReference type="ChEBI" id="CHEBI:29999"/>
        <dbReference type="ChEBI" id="CHEBI:30616"/>
        <dbReference type="ChEBI" id="CHEBI:83421"/>
        <dbReference type="ChEBI" id="CHEBI:456216"/>
    </reaction>
</comment>
<keyword evidence="5" id="KW-0732">Signal</keyword>
<dbReference type="PROSITE" id="PS50011">
    <property type="entry name" value="PROTEIN_KINASE_DOM"/>
    <property type="match status" value="1"/>
</dbReference>
<comment type="catalytic activity">
    <reaction evidence="13">
        <text>L-threonyl-[protein] + ATP = O-phospho-L-threonyl-[protein] + ADP + H(+)</text>
        <dbReference type="Rhea" id="RHEA:46608"/>
        <dbReference type="Rhea" id="RHEA-COMP:11060"/>
        <dbReference type="Rhea" id="RHEA-COMP:11605"/>
        <dbReference type="ChEBI" id="CHEBI:15378"/>
        <dbReference type="ChEBI" id="CHEBI:30013"/>
        <dbReference type="ChEBI" id="CHEBI:30616"/>
        <dbReference type="ChEBI" id="CHEBI:61977"/>
        <dbReference type="ChEBI" id="CHEBI:456216"/>
    </reaction>
</comment>
<dbReference type="InterPro" id="IPR043502">
    <property type="entry name" value="DNA/RNA_pol_sf"/>
</dbReference>
<sequence>MRESTNLEGSPFKYSQNNIFAAAGCGAIVLMYSGEASIGGCSSICNDTAYGNSCNGINCCQTTIPSNLKSFNTSFLNLLGEGSGNQCKFAFMVDQRWLESGWMNISAIHEMVDVTVELNWELYHYSTYDVFGTFVETNSTIFAEYNCYKDNETSEYGCYRNSYCYIYTGTVGQLRLQCTCGWGSEGNPYLHGGCKGVFKLKKDGSGRVVKHKARLVVKGFLQKKGIDFDEIFSPVVKMTSIRVIFGLVASLNLELEQMDVKTAFLHGDLHEEIYMEQPEGFEVSGKENLVCKLKKSLYGLKQAPRQWYKKFDSFMVSQGYKRTAADQCVYIQKFSGGNFIALLLYVDDMLIVGQDAMKISKLKKALSKSFDMKDLGPAQQILGMQIIRDRKNRRLWLSQEKYVERVIKRFNMDKAKPVSIPLANHFKLSKRMCPSSKEEIEEMASVPYSSAVGSLMYAMVCTRPDIAHAVGVVSRFLSNPGKKHWEAVKWILRYLKGTSKLCLCYGGGDPILEGYTGVGSGVLGLLFLSASAWLLTKYMRKRRIEKFFKQNGGLLLQEQLSSGEANIEKTKLFKSDELEKATDQFNMNRVLGQGGQGTVYKGMLADGKIVAVKKSKKVDAFKVTEFINEVVILSQINHRNVVKLLGCCLETEVPLLVYEFIPNGTLFRYIHDQNEDFQLTWETRLRIAKEIAGAFSYLHSAASFPIYHRDIKSSNILLDEKYRAKIGDFGTSRSVTIEQTHLTTLVYGTFGYLDPEYFQSSQFTDKSDVYSFGVVLAELLTGRKPVFIEAEEGGSLAASFILSMEDNRLFDIVDAQVLKEATGKKEAIIAVAKLAKRCLDLSGRKRPSMKEVAMDLERIQKSVKASNYVEQNVEVVEFDRNQMTAPWDDVSISTWSASYGGIASSSDMEAPLNEKHMLTYK</sequence>
<evidence type="ECO:0000256" key="6">
    <source>
        <dbReference type="ARBA" id="ARBA00022741"/>
    </source>
</evidence>
<dbReference type="InterPro" id="IPR013103">
    <property type="entry name" value="RVT_2"/>
</dbReference>
<evidence type="ECO:0000256" key="12">
    <source>
        <dbReference type="ARBA" id="ARBA00047558"/>
    </source>
</evidence>
<keyword evidence="7" id="KW-0067">ATP-binding</keyword>
<dbReference type="InterPro" id="IPR011009">
    <property type="entry name" value="Kinase-like_dom_sf"/>
</dbReference>
<evidence type="ECO:0000259" key="14">
    <source>
        <dbReference type="PROSITE" id="PS50011"/>
    </source>
</evidence>
<evidence type="ECO:0000256" key="11">
    <source>
        <dbReference type="ARBA" id="ARBA00023180"/>
    </source>
</evidence>
<protein>
    <submittedName>
        <fullName evidence="16">Wall-associated receptor kinase-like 10</fullName>
    </submittedName>
</protein>
<keyword evidence="11" id="KW-0325">Glycoprotein</keyword>
<keyword evidence="3" id="KW-0808">Transferase</keyword>
<dbReference type="InterPro" id="IPR045274">
    <property type="entry name" value="WAK-like"/>
</dbReference>
<reference evidence="16" key="1">
    <citation type="submission" date="2025-08" db="UniProtKB">
        <authorList>
            <consortium name="RefSeq"/>
        </authorList>
    </citation>
    <scope>IDENTIFICATION</scope>
    <source>
        <tissue evidence="16">Seedling</tissue>
    </source>
</reference>
<evidence type="ECO:0000256" key="7">
    <source>
        <dbReference type="ARBA" id="ARBA00022840"/>
    </source>
</evidence>
<keyword evidence="6" id="KW-0547">Nucleotide-binding</keyword>
<dbReference type="Proteomes" id="UP001652623">
    <property type="component" value="Chromosome 4"/>
</dbReference>
<evidence type="ECO:0000313" key="15">
    <source>
        <dbReference type="Proteomes" id="UP001652623"/>
    </source>
</evidence>
<evidence type="ECO:0000256" key="9">
    <source>
        <dbReference type="ARBA" id="ARBA00023136"/>
    </source>
</evidence>
<keyword evidence="2" id="KW-0723">Serine/threonine-protein kinase</keyword>
<dbReference type="CDD" id="cd14066">
    <property type="entry name" value="STKc_IRAK"/>
    <property type="match status" value="1"/>
</dbReference>
<keyword evidence="8" id="KW-1133">Transmembrane helix</keyword>
<comment type="subcellular location">
    <subcellularLocation>
        <location evidence="1">Membrane</location>
        <topology evidence="1">Single-pass type I membrane protein</topology>
    </subcellularLocation>
</comment>
<evidence type="ECO:0000256" key="1">
    <source>
        <dbReference type="ARBA" id="ARBA00004479"/>
    </source>
</evidence>
<evidence type="ECO:0000256" key="4">
    <source>
        <dbReference type="ARBA" id="ARBA00022692"/>
    </source>
</evidence>
<name>A0ABM4A7K7_ZIZJJ</name>
<dbReference type="InterPro" id="IPR013695">
    <property type="entry name" value="WAK"/>
</dbReference>
<evidence type="ECO:0000256" key="2">
    <source>
        <dbReference type="ARBA" id="ARBA00022527"/>
    </source>
</evidence>
<feature type="domain" description="Protein kinase" evidence="14">
    <location>
        <begin position="585"/>
        <end position="859"/>
    </location>
</feature>
<keyword evidence="10" id="KW-1015">Disulfide bond</keyword>
<dbReference type="PROSITE" id="PS51257">
    <property type="entry name" value="PROKAR_LIPOPROTEIN"/>
    <property type="match status" value="1"/>
</dbReference>
<dbReference type="Gene3D" id="1.10.510.10">
    <property type="entry name" value="Transferase(Phosphotransferase) domain 1"/>
    <property type="match status" value="1"/>
</dbReference>
<dbReference type="RefSeq" id="XP_060672707.1">
    <property type="nucleotide sequence ID" value="XM_060816724.1"/>
</dbReference>
<gene>
    <name evidence="16" type="primary">LOC125419746</name>
</gene>
<evidence type="ECO:0000256" key="10">
    <source>
        <dbReference type="ARBA" id="ARBA00023157"/>
    </source>
</evidence>
<dbReference type="Pfam" id="PF08488">
    <property type="entry name" value="WAK"/>
    <property type="match status" value="1"/>
</dbReference>
<keyword evidence="2" id="KW-0418">Kinase</keyword>
<keyword evidence="4" id="KW-0812">Transmembrane</keyword>
<dbReference type="PANTHER" id="PTHR27005:SF526">
    <property type="entry name" value="WALL ASSOCIATED KINASE-LIKE PROTEIN"/>
    <property type="match status" value="1"/>
</dbReference>
<evidence type="ECO:0000256" key="3">
    <source>
        <dbReference type="ARBA" id="ARBA00022679"/>
    </source>
</evidence>
<dbReference type="Gene3D" id="3.30.200.20">
    <property type="entry name" value="Phosphorylase Kinase, domain 1"/>
    <property type="match status" value="1"/>
</dbReference>
<dbReference type="PANTHER" id="PTHR27005">
    <property type="entry name" value="WALL-ASSOCIATED RECEPTOR KINASE-LIKE 21"/>
    <property type="match status" value="1"/>
</dbReference>
<evidence type="ECO:0000256" key="8">
    <source>
        <dbReference type="ARBA" id="ARBA00022989"/>
    </source>
</evidence>
<keyword evidence="15" id="KW-1185">Reference proteome</keyword>
<keyword evidence="9" id="KW-0472">Membrane</keyword>
<dbReference type="PROSITE" id="PS00108">
    <property type="entry name" value="PROTEIN_KINASE_ST"/>
    <property type="match status" value="1"/>
</dbReference>
<dbReference type="SMART" id="SM00220">
    <property type="entry name" value="S_TKc"/>
    <property type="match status" value="1"/>
</dbReference>
<dbReference type="SUPFAM" id="SSF56672">
    <property type="entry name" value="DNA/RNA polymerases"/>
    <property type="match status" value="1"/>
</dbReference>
<evidence type="ECO:0000313" key="16">
    <source>
        <dbReference type="RefSeq" id="XP_060672707.1"/>
    </source>
</evidence>
<dbReference type="GeneID" id="125419746"/>
<evidence type="ECO:0000256" key="5">
    <source>
        <dbReference type="ARBA" id="ARBA00022729"/>
    </source>
</evidence>
<dbReference type="Pfam" id="PF00069">
    <property type="entry name" value="Pkinase"/>
    <property type="match status" value="1"/>
</dbReference>
<dbReference type="SUPFAM" id="SSF56112">
    <property type="entry name" value="Protein kinase-like (PK-like)"/>
    <property type="match status" value="1"/>
</dbReference>
<dbReference type="InterPro" id="IPR000719">
    <property type="entry name" value="Prot_kinase_dom"/>
</dbReference>
<dbReference type="InterPro" id="IPR008271">
    <property type="entry name" value="Ser/Thr_kinase_AS"/>
</dbReference>
<accession>A0ABM4A7K7</accession>